<dbReference type="Proteomes" id="UP001596097">
    <property type="component" value="Unassembled WGS sequence"/>
</dbReference>
<dbReference type="RefSeq" id="WP_377036017.1">
    <property type="nucleotide sequence ID" value="NZ_JBHSQL010000005.1"/>
</dbReference>
<evidence type="ECO:0000256" key="1">
    <source>
        <dbReference type="ARBA" id="ARBA00006432"/>
    </source>
</evidence>
<accession>A0ABW1QJX9</accession>
<keyword evidence="7" id="KW-1185">Reference proteome</keyword>
<evidence type="ECO:0000259" key="5">
    <source>
        <dbReference type="Pfam" id="PF13193"/>
    </source>
</evidence>
<dbReference type="InterPro" id="IPR000873">
    <property type="entry name" value="AMP-dep_synth/lig_dom"/>
</dbReference>
<reference evidence="7" key="1">
    <citation type="journal article" date="2019" name="Int. J. Syst. Evol. Microbiol.">
        <title>The Global Catalogue of Microorganisms (GCM) 10K type strain sequencing project: providing services to taxonomists for standard genome sequencing and annotation.</title>
        <authorList>
            <consortium name="The Broad Institute Genomics Platform"/>
            <consortium name="The Broad Institute Genome Sequencing Center for Infectious Disease"/>
            <person name="Wu L."/>
            <person name="Ma J."/>
        </authorList>
    </citation>
    <scope>NUCLEOTIDE SEQUENCE [LARGE SCALE GENOMIC DNA]</scope>
    <source>
        <strain evidence="7">CGMCC 4.7198</strain>
    </source>
</reference>
<dbReference type="PANTHER" id="PTHR43201:SF5">
    <property type="entry name" value="MEDIUM-CHAIN ACYL-COA LIGASE ACSF2, MITOCHONDRIAL"/>
    <property type="match status" value="1"/>
</dbReference>
<sequence>MNHALRGPGHHRAGVAVLSLATLATSGVVRPYGPRALGGVGRALLRWGTGLAGGYASLAARSPSGIAIDDELGSITFAELGSQANAFARALADLGVGEGDAVALMARNHRWFILTAIAVGRHGADVIDLNTAFSGPQTRELLEREKPRVLVHDDEFADVVAGAPDDITRVVAWEDAPSGRTVASLAATQSGEELRPPSREGHSVILTSGTTGTPKGASRGSGSLAAGAALLSRIPLRAGMRVHIAAPLFHTWGWGHLNLAMLLGSTLVLRRRFEPRDFLGTLARQRCHAAVVIPVMLQRALQLPQSELDAYDLSALTIVAASGSALPGDLATAWMDQFGDNLYNTYGSTECAWVTIARPADMRAHPGTAGAPPIGTVVALYDAEGRPSTTGQGRVFVRNGLPFEGYTNGTGKEVLDGLMSTGDVGSIRDGLLFVDGRDDDMIVSGGENVYPQEVEDCLARHPAVLEVAVVGVDDAAYGQRLVAWVALREHATASEDELKEHVKAHLARYKVPREVRFVHELPRNATGKVLKRRLNPTDESE</sequence>
<name>A0ABW1QJX9_9ACTN</name>
<comment type="caution">
    <text evidence="6">The sequence shown here is derived from an EMBL/GenBank/DDBJ whole genome shotgun (WGS) entry which is preliminary data.</text>
</comment>
<feature type="compositionally biased region" description="Basic and acidic residues" evidence="3">
    <location>
        <begin position="192"/>
        <end position="202"/>
    </location>
</feature>
<feature type="domain" description="AMP-binding enzyme C-terminal" evidence="5">
    <location>
        <begin position="453"/>
        <end position="528"/>
    </location>
</feature>
<dbReference type="PANTHER" id="PTHR43201">
    <property type="entry name" value="ACYL-COA SYNTHETASE"/>
    <property type="match status" value="1"/>
</dbReference>
<gene>
    <name evidence="6" type="ORF">ACFPYK_07790</name>
</gene>
<dbReference type="PROSITE" id="PS00455">
    <property type="entry name" value="AMP_BINDING"/>
    <property type="match status" value="1"/>
</dbReference>
<dbReference type="EMBL" id="JBHSQL010000005">
    <property type="protein sequence ID" value="MFC6149293.1"/>
    <property type="molecule type" value="Genomic_DNA"/>
</dbReference>
<evidence type="ECO:0000313" key="7">
    <source>
        <dbReference type="Proteomes" id="UP001596097"/>
    </source>
</evidence>
<evidence type="ECO:0000259" key="4">
    <source>
        <dbReference type="Pfam" id="PF00501"/>
    </source>
</evidence>
<dbReference type="Pfam" id="PF00501">
    <property type="entry name" value="AMP-binding"/>
    <property type="match status" value="1"/>
</dbReference>
<dbReference type="Pfam" id="PF13193">
    <property type="entry name" value="AMP-binding_C"/>
    <property type="match status" value="1"/>
</dbReference>
<dbReference type="InterPro" id="IPR020845">
    <property type="entry name" value="AMP-binding_CS"/>
</dbReference>
<protein>
    <submittedName>
        <fullName evidence="6">AMP-binding protein</fullName>
    </submittedName>
</protein>
<proteinExistence type="inferred from homology"/>
<keyword evidence="2" id="KW-0436">Ligase</keyword>
<dbReference type="Gene3D" id="3.40.50.12780">
    <property type="entry name" value="N-terminal domain of ligase-like"/>
    <property type="match status" value="1"/>
</dbReference>
<organism evidence="6 7">
    <name type="scientific">Mumia xiangluensis</name>
    <dbReference type="NCBI Taxonomy" id="1678900"/>
    <lineage>
        <taxon>Bacteria</taxon>
        <taxon>Bacillati</taxon>
        <taxon>Actinomycetota</taxon>
        <taxon>Actinomycetes</taxon>
        <taxon>Propionibacteriales</taxon>
        <taxon>Nocardioidaceae</taxon>
        <taxon>Mumia</taxon>
    </lineage>
</organism>
<evidence type="ECO:0000256" key="2">
    <source>
        <dbReference type="ARBA" id="ARBA00022598"/>
    </source>
</evidence>
<dbReference type="InterPro" id="IPR045851">
    <property type="entry name" value="AMP-bd_C_sf"/>
</dbReference>
<dbReference type="SUPFAM" id="SSF56801">
    <property type="entry name" value="Acetyl-CoA synthetase-like"/>
    <property type="match status" value="1"/>
</dbReference>
<evidence type="ECO:0000256" key="3">
    <source>
        <dbReference type="SAM" id="MobiDB-lite"/>
    </source>
</evidence>
<dbReference type="InterPro" id="IPR042099">
    <property type="entry name" value="ANL_N_sf"/>
</dbReference>
<dbReference type="Gene3D" id="3.30.300.30">
    <property type="match status" value="1"/>
</dbReference>
<dbReference type="InterPro" id="IPR025110">
    <property type="entry name" value="AMP-bd_C"/>
</dbReference>
<comment type="similarity">
    <text evidence="1">Belongs to the ATP-dependent AMP-binding enzyme family.</text>
</comment>
<dbReference type="CDD" id="cd04433">
    <property type="entry name" value="AFD_class_I"/>
    <property type="match status" value="1"/>
</dbReference>
<feature type="region of interest" description="Disordered" evidence="3">
    <location>
        <begin position="187"/>
        <end position="220"/>
    </location>
</feature>
<evidence type="ECO:0000313" key="6">
    <source>
        <dbReference type="EMBL" id="MFC6149293.1"/>
    </source>
</evidence>
<feature type="domain" description="AMP-dependent synthetase/ligase" evidence="4">
    <location>
        <begin position="59"/>
        <end position="406"/>
    </location>
</feature>